<proteinExistence type="predicted"/>
<dbReference type="Proteomes" id="UP000271624">
    <property type="component" value="Unassembled WGS sequence"/>
</dbReference>
<evidence type="ECO:0000313" key="2">
    <source>
        <dbReference type="Proteomes" id="UP000271624"/>
    </source>
</evidence>
<dbReference type="InterPro" id="IPR014951">
    <property type="entry name" value="DUF1822"/>
</dbReference>
<name>A0A433UXT4_9CYAN</name>
<reference evidence="1" key="1">
    <citation type="submission" date="2018-12" db="EMBL/GenBank/DDBJ databases">
        <authorList>
            <person name="Will S."/>
            <person name="Neumann-Schaal M."/>
            <person name="Henke P."/>
        </authorList>
    </citation>
    <scope>NUCLEOTIDE SEQUENCE</scope>
    <source>
        <strain evidence="1">PCC 7102</strain>
    </source>
</reference>
<comment type="caution">
    <text evidence="1">The sequence shown here is derived from an EMBL/GenBank/DDBJ whole genome shotgun (WGS) entry which is preliminary data.</text>
</comment>
<dbReference type="OrthoDB" id="526290at2"/>
<evidence type="ECO:0008006" key="3">
    <source>
        <dbReference type="Google" id="ProtNLM"/>
    </source>
</evidence>
<gene>
    <name evidence="1" type="ORF">DSM106972_080260</name>
</gene>
<dbReference type="AlphaFoldDB" id="A0A433UXT4"/>
<accession>A0A433UXT4</accession>
<reference evidence="1" key="2">
    <citation type="journal article" date="2019" name="Genome Biol. Evol.">
        <title>Day and night: Metabolic profiles and evolutionary relationships of six axenic non-marine cyanobacteria.</title>
        <authorList>
            <person name="Will S.E."/>
            <person name="Henke P."/>
            <person name="Boedeker C."/>
            <person name="Huang S."/>
            <person name="Brinkmann H."/>
            <person name="Rohde M."/>
            <person name="Jarek M."/>
            <person name="Friedl T."/>
            <person name="Seufert S."/>
            <person name="Schumacher M."/>
            <person name="Overmann J."/>
            <person name="Neumann-Schaal M."/>
            <person name="Petersen J."/>
        </authorList>
    </citation>
    <scope>NUCLEOTIDE SEQUENCE [LARGE SCALE GENOMIC DNA]</scope>
    <source>
        <strain evidence="1">PCC 7102</strain>
    </source>
</reference>
<organism evidence="1 2">
    <name type="scientific">Dulcicalothrix desertica PCC 7102</name>
    <dbReference type="NCBI Taxonomy" id="232991"/>
    <lineage>
        <taxon>Bacteria</taxon>
        <taxon>Bacillati</taxon>
        <taxon>Cyanobacteriota</taxon>
        <taxon>Cyanophyceae</taxon>
        <taxon>Nostocales</taxon>
        <taxon>Calotrichaceae</taxon>
        <taxon>Dulcicalothrix</taxon>
    </lineage>
</organism>
<keyword evidence="2" id="KW-1185">Reference proteome</keyword>
<dbReference type="Pfam" id="PF08852">
    <property type="entry name" value="DUF1822"/>
    <property type="match status" value="1"/>
</dbReference>
<dbReference type="RefSeq" id="WP_127086086.1">
    <property type="nucleotide sequence ID" value="NZ_RSCL01000028.1"/>
</dbReference>
<protein>
    <recommendedName>
        <fullName evidence="3">DUF1822 domain-containing protein</fullName>
    </recommendedName>
</protein>
<sequence length="377" mass="42684">MLVINDLILEIPQQAFDEAWDSQVYSNSTARYQAYINELCLSSILPWLQQDNRTQAKVFYNTTASPSFWELVNGTVINVDSMRIVLVPQETIDLSELRVPQEWVDIPGLVGDYYLGVQVIPEDRCIRVWGYCTHLQLKMSGIYDSYTRTYAVDASDVNDINIFTFAISSEFIEPTRAEVSSLPALSTTVAQNLITRLGNSGIVSPRLEIPFQTWGALIENGGWRRSLYQHRIGQPEQSIIEWLRNGVTQAAQQLGWGNLNLQHLGAARSIEQMAPNSILARQLTIAGQIYELRIIPQVNEEYTTWRFELRSGGVGIIPGGFKLRLLTEDLQPFPDNEDIATTATEQLFVEVALEPGEGIVWEIEPVPENYDQEILRF</sequence>
<dbReference type="EMBL" id="RSCL01000028">
    <property type="protein sequence ID" value="RUS98640.1"/>
    <property type="molecule type" value="Genomic_DNA"/>
</dbReference>
<evidence type="ECO:0000313" key="1">
    <source>
        <dbReference type="EMBL" id="RUS98640.1"/>
    </source>
</evidence>